<evidence type="ECO:0000256" key="1">
    <source>
        <dbReference type="ARBA" id="ARBA00022737"/>
    </source>
</evidence>
<protein>
    <recommendedName>
        <fullName evidence="4">Nephrocystin 3-like N-terminal domain-containing protein</fullName>
    </recommendedName>
</protein>
<accession>A0A5N6L3L8</accession>
<dbReference type="Gene3D" id="3.40.50.1820">
    <property type="entry name" value="alpha/beta hydrolase"/>
    <property type="match status" value="1"/>
</dbReference>
<evidence type="ECO:0000256" key="3">
    <source>
        <dbReference type="SAM" id="MobiDB-lite"/>
    </source>
</evidence>
<evidence type="ECO:0000313" key="6">
    <source>
        <dbReference type="Proteomes" id="UP000327013"/>
    </source>
</evidence>
<dbReference type="PROSITE" id="PS50088">
    <property type="entry name" value="ANK_REPEAT"/>
    <property type="match status" value="1"/>
</dbReference>
<keyword evidence="6" id="KW-1185">Reference proteome</keyword>
<dbReference type="Gene3D" id="1.25.40.20">
    <property type="entry name" value="Ankyrin repeat-containing domain"/>
    <property type="match status" value="1"/>
</dbReference>
<dbReference type="OrthoDB" id="1658288at2759"/>
<dbReference type="Proteomes" id="UP000327013">
    <property type="component" value="Unassembled WGS sequence"/>
</dbReference>
<sequence length="1372" mass="155447">MATIMFHEPPHLFDNGKSMWTLPGRSHGLAKNVLVDSAFLDFTVLRDTSTEGPNSFDCVAISGLASHPFGSWRSRHDREYMWLRDQLPDDFPGVRTITYGFENPLTAHESFQTIDDLAASLVLRLRIVGRASPSARPLVFFAHSLGGIVLKRCLLLLASGSDADQEILKSVKAILFFGVPNRGMQINNLLSVLDGGTDDAIIRLLGPDSAYLKMLEQRYGGVAILQRIRLLSFFETKNSPLIEVSASTIPLIFFDAHPTQRTTDGQLKRRSQYCVLVDRDSAVHASSSPRDIVPINHDHSNMVKFSTDDENYQKIASCLYDIFSSSDVCQLSLPSTNILESSPPANALLLSGSTAETKSMPEATFHIPVIWSEIHRSLPTFDATNCTKWLCNEDLSDKQTLTFRFANLARMNHARVGSGITFDARNYREWLNKEQREEDMMIQSQYMEKAWSGYVQRIDHLMIQSLLVSDASYREATIPKAHASTFRWAFENADIGLQTWLKTQKGLFWIQGKPGSGKSTIMKYIWQDETLHKTLGEASNPGITCLKISFFFSDRGTYFQKSFEGLLQSLIHQILKQEPLLATYVEPIFIKRGSTRETAWSLLELEAAFQNIVSQHDVKVHIFLLLDALDEYDGSKEMLCRWVEDMSDRPAQSSVHFSVLFASRPWNIFTDAFEFRPGFKMQDHTGDDIRKYAHRMIQDRPVLHQVLSSPKLGPNVPDYNDVVAQIVAGANGVFLWVSLTLDELLVHASNGIDRSELFKILSGFPPELHDFYRRIISKIPQEYRIETYIMIEVVLRCQETLYVRNFASTVACAQALTFEEYRLLHFESQTTFNTENMQRRIRSRTGGLLEIAGHETVQFMHQSAREFLQRPDFISQLINEEDRLRLGNGNTFMFKNMLAFCCIDWFHGISEEHWSMLLAHENRGPNSRSSRERLHNLFGKLIASKVRVHSDYDWQDVRFAGSRSHEDATDVSEESKNDISLKDPWSNRTVAQGIALIRSKLYQKWRKTGRGSLQVGFHIPFHLGKLRSMYLAAQEHELNIPLYYFLYGRLAEANTGSTNRQFLDSIKKTELGHIFILCGDSAPVENIPHLTCWRLWFAAVAGYELYVRELIEDAKLLTGTGTITLAQEPMNQLLHAIITAKTFPKPGHATITAYMISSGAHKSVKGSFSNEAADPIVLDYGMLHFDYDSRSCIQDLFQKLIARSKPMHDNSEVVKIMLHLLNAGHHPNETIRCPLKNMTGGMGPNRSQNDGPQHHVVCYFLHVACINEVAEEVVKLLLERGAPSNQTDAHGLTPVDWIVKEAFDIDPFAGVGGRERAGYDFLRRNALLMTQRGGFASTKGKRERLDALLSGDDLRMGQQEKRSRPARIGGPR</sequence>
<evidence type="ECO:0000259" key="4">
    <source>
        <dbReference type="Pfam" id="PF24883"/>
    </source>
</evidence>
<organism evidence="5 6">
    <name type="scientific">Carpinus fangiana</name>
    <dbReference type="NCBI Taxonomy" id="176857"/>
    <lineage>
        <taxon>Eukaryota</taxon>
        <taxon>Viridiplantae</taxon>
        <taxon>Streptophyta</taxon>
        <taxon>Embryophyta</taxon>
        <taxon>Tracheophyta</taxon>
        <taxon>Spermatophyta</taxon>
        <taxon>Magnoliopsida</taxon>
        <taxon>eudicotyledons</taxon>
        <taxon>Gunneridae</taxon>
        <taxon>Pentapetalae</taxon>
        <taxon>rosids</taxon>
        <taxon>fabids</taxon>
        <taxon>Fagales</taxon>
        <taxon>Betulaceae</taxon>
        <taxon>Carpinus</taxon>
    </lineage>
</organism>
<dbReference type="EMBL" id="VIBQ01000056">
    <property type="protein sequence ID" value="KAB8527785.1"/>
    <property type="molecule type" value="Genomic_DNA"/>
</dbReference>
<evidence type="ECO:0000313" key="5">
    <source>
        <dbReference type="EMBL" id="KAB8527785.1"/>
    </source>
</evidence>
<feature type="region of interest" description="Disordered" evidence="3">
    <location>
        <begin position="1350"/>
        <end position="1372"/>
    </location>
</feature>
<dbReference type="InterPro" id="IPR027417">
    <property type="entry name" value="P-loop_NTPase"/>
</dbReference>
<dbReference type="SUPFAM" id="SSF52540">
    <property type="entry name" value="P-loop containing nucleoside triphosphate hydrolases"/>
    <property type="match status" value="1"/>
</dbReference>
<feature type="compositionally biased region" description="Basic and acidic residues" evidence="3">
    <location>
        <begin position="1352"/>
        <end position="1363"/>
    </location>
</feature>
<dbReference type="SUPFAM" id="SSF53474">
    <property type="entry name" value="alpha/beta-Hydrolases"/>
    <property type="match status" value="1"/>
</dbReference>
<reference evidence="5 6" key="1">
    <citation type="submission" date="2019-06" db="EMBL/GenBank/DDBJ databases">
        <title>A chromosomal-level reference genome of Carpinus fangiana (Coryloideae, Betulaceae).</title>
        <authorList>
            <person name="Yang X."/>
            <person name="Wang Z."/>
            <person name="Zhang L."/>
            <person name="Hao G."/>
            <person name="Liu J."/>
            <person name="Yang Y."/>
        </authorList>
    </citation>
    <scope>NUCLEOTIDE SEQUENCE [LARGE SCALE GENOMIC DNA]</scope>
    <source>
        <strain evidence="5">Cfa_2016G</strain>
        <tissue evidence="5">Leaf</tissue>
    </source>
</reference>
<dbReference type="PANTHER" id="PTHR10039:SF5">
    <property type="entry name" value="NACHT DOMAIN-CONTAINING PROTEIN"/>
    <property type="match status" value="1"/>
</dbReference>
<keyword evidence="1" id="KW-0677">Repeat</keyword>
<feature type="repeat" description="ANK" evidence="2">
    <location>
        <begin position="1261"/>
        <end position="1289"/>
    </location>
</feature>
<dbReference type="InterPro" id="IPR029058">
    <property type="entry name" value="AB_hydrolase_fold"/>
</dbReference>
<dbReference type="Gene3D" id="3.40.50.300">
    <property type="entry name" value="P-loop containing nucleotide triphosphate hydrolases"/>
    <property type="match status" value="1"/>
</dbReference>
<proteinExistence type="predicted"/>
<dbReference type="PANTHER" id="PTHR10039">
    <property type="entry name" value="AMELOGENIN"/>
    <property type="match status" value="1"/>
</dbReference>
<evidence type="ECO:0000256" key="2">
    <source>
        <dbReference type="PROSITE-ProRule" id="PRU00023"/>
    </source>
</evidence>
<dbReference type="InterPro" id="IPR002110">
    <property type="entry name" value="Ankyrin_rpt"/>
</dbReference>
<gene>
    <name evidence="5" type="ORF">FH972_025437</name>
</gene>
<dbReference type="Pfam" id="PF24883">
    <property type="entry name" value="NPHP3_N"/>
    <property type="match status" value="1"/>
</dbReference>
<comment type="caution">
    <text evidence="5">The sequence shown here is derived from an EMBL/GenBank/DDBJ whole genome shotgun (WGS) entry which is preliminary data.</text>
</comment>
<dbReference type="InterPro" id="IPR056884">
    <property type="entry name" value="NPHP3-like_N"/>
</dbReference>
<keyword evidence="2" id="KW-0040">ANK repeat</keyword>
<name>A0A5N6L3L8_9ROSI</name>
<dbReference type="SUPFAM" id="SSF48403">
    <property type="entry name" value="Ankyrin repeat"/>
    <property type="match status" value="1"/>
</dbReference>
<dbReference type="InterPro" id="IPR036770">
    <property type="entry name" value="Ankyrin_rpt-contain_sf"/>
</dbReference>
<feature type="domain" description="Nephrocystin 3-like N-terminal" evidence="4">
    <location>
        <begin position="485"/>
        <end position="664"/>
    </location>
</feature>